<keyword evidence="5" id="KW-1185">Reference proteome</keyword>
<evidence type="ECO:0000256" key="1">
    <source>
        <dbReference type="SAM" id="MobiDB-lite"/>
    </source>
</evidence>
<dbReference type="InterPro" id="IPR006767">
    <property type="entry name" value="Cwf19-like_C_dom-2"/>
</dbReference>
<evidence type="ECO:0000259" key="3">
    <source>
        <dbReference type="Pfam" id="PF04677"/>
    </source>
</evidence>
<dbReference type="Proteomes" id="UP000186303">
    <property type="component" value="Chromosome 4"/>
</dbReference>
<dbReference type="OMA" id="IVPITHY"/>
<reference evidence="5" key="1">
    <citation type="journal article" date="2017" name="Nucleic Acids Res.">
        <title>Proteogenomics produces comprehensive and highly accurate protein-coding gene annotation in a complete genome assembly of Malassezia sympodialis.</title>
        <authorList>
            <person name="Zhu Y."/>
            <person name="Engstroem P.G."/>
            <person name="Tellgren-Roth C."/>
            <person name="Baudo C.D."/>
            <person name="Kennell J.C."/>
            <person name="Sun S."/>
            <person name="Billmyre R.B."/>
            <person name="Schroeder M.S."/>
            <person name="Andersson A."/>
            <person name="Holm T."/>
            <person name="Sigurgeirsson B."/>
            <person name="Wu G."/>
            <person name="Sankaranarayanan S.R."/>
            <person name="Siddharthan R."/>
            <person name="Sanyal K."/>
            <person name="Lundeberg J."/>
            <person name="Nystedt B."/>
            <person name="Boekhout T."/>
            <person name="Dawson T.L. Jr."/>
            <person name="Heitman J."/>
            <person name="Scheynius A."/>
            <person name="Lehtioe J."/>
        </authorList>
    </citation>
    <scope>NUCLEOTIDE SEQUENCE [LARGE SCALE GENOMIC DNA]</scope>
    <source>
        <strain evidence="5">ATCC 42132</strain>
    </source>
</reference>
<dbReference type="GO" id="GO:0071014">
    <property type="term" value="C:post-mRNA release spliceosomal complex"/>
    <property type="evidence" value="ECO:0007669"/>
    <property type="project" value="TreeGrafter"/>
</dbReference>
<dbReference type="InterPro" id="IPR006768">
    <property type="entry name" value="Cwf19-like_C_dom-1"/>
</dbReference>
<dbReference type="PANTHER" id="PTHR12072">
    <property type="entry name" value="CWF19, CELL CYCLE CONTROL PROTEIN"/>
    <property type="match status" value="1"/>
</dbReference>
<name>A0A1M8A854_MALS4</name>
<feature type="domain" description="Cwf19-like C-terminal" evidence="3">
    <location>
        <begin position="366"/>
        <end position="494"/>
    </location>
</feature>
<dbReference type="GO" id="GO:0061632">
    <property type="term" value="F:RNA lariat debranching enzyme activator activity"/>
    <property type="evidence" value="ECO:0007669"/>
    <property type="project" value="TreeGrafter"/>
</dbReference>
<evidence type="ECO:0000259" key="2">
    <source>
        <dbReference type="Pfam" id="PF04676"/>
    </source>
</evidence>
<sequence length="604" mass="66943">MSAPKLLFLGPPEGKLRALLDKTMAIHAKHGPFDAAFIVGDVFAKCDALCDEERAFLDGSCQMPMPTYFFFGTHIPADVQQRIPADHRGPVELAPNFLYLGSAGVVCMHGVRIVFCGGLWDTSNGVDWHAREPPNEEADDWQIWKPLDTPEASCDALRQLLRHPALTLGEARAPPPPADPGSLQQARAFQYAQAAFEFQCERDASTLAARPPVDLLLTNAWPIGMDALSEAPKPDACSAWGRAPITRLAESCRARYHITCAPAADEHGAFFEREPYEHPPFAALPPPDVLPITRFVSLARAANSAKRRWFTALRILPRVELAGTPRPHPLTASPLWVVPAAPAPPPRPAHKRHEPTEAPESGRRRRRKIQAVDPDQCWFCLSNPSLEKHLIVSVGMECYVALPKGQLPVSSEATTPVPGGGHVLIVPITHTPSVYAAESSEALRREMRAWRDALTKCYAAYDAVPVSWQVVRRGTRAGHTQTQVVPLAAEHAAAFDAFMTETLHREHGAWESETVASTWEKEDANFTPQDRQDYCYMEIGARKRLLLLRSERFNLQFPRETLANFLDMPGRADWRACVRSADVEAAECDEFKEVFAEYAEQVTG</sequence>
<dbReference type="STRING" id="1230383.A0A1M8A854"/>
<dbReference type="AlphaFoldDB" id="A0A1M8A854"/>
<dbReference type="Pfam" id="PF04676">
    <property type="entry name" value="CwfJ_C_2"/>
    <property type="match status" value="1"/>
</dbReference>
<dbReference type="PANTHER" id="PTHR12072:SF4">
    <property type="entry name" value="CWF19-LIKE PROTEIN 1"/>
    <property type="match status" value="1"/>
</dbReference>
<protein>
    <submittedName>
        <fullName evidence="4">Similar to S.cerevisiae protein DRN1 (Splicing factor that modulates turnover of branched RNAs by Dbr1p)</fullName>
    </submittedName>
</protein>
<evidence type="ECO:0000313" key="5">
    <source>
        <dbReference type="Proteomes" id="UP000186303"/>
    </source>
</evidence>
<evidence type="ECO:0000313" key="4">
    <source>
        <dbReference type="EMBL" id="SHO78623.1"/>
    </source>
</evidence>
<accession>A0A1M8A854</accession>
<dbReference type="InterPro" id="IPR040194">
    <property type="entry name" value="Cwf19-like"/>
</dbReference>
<dbReference type="EMBL" id="LT671824">
    <property type="protein sequence ID" value="SHO78623.1"/>
    <property type="molecule type" value="Genomic_DNA"/>
</dbReference>
<organism evidence="4 5">
    <name type="scientific">Malassezia sympodialis (strain ATCC 42132)</name>
    <name type="common">Atopic eczema-associated yeast</name>
    <dbReference type="NCBI Taxonomy" id="1230383"/>
    <lineage>
        <taxon>Eukaryota</taxon>
        <taxon>Fungi</taxon>
        <taxon>Dikarya</taxon>
        <taxon>Basidiomycota</taxon>
        <taxon>Ustilaginomycotina</taxon>
        <taxon>Malasseziomycetes</taxon>
        <taxon>Malasseziales</taxon>
        <taxon>Malasseziaceae</taxon>
        <taxon>Malassezia</taxon>
    </lineage>
</organism>
<dbReference type="VEuPathDB" id="FungiDB:MSYG_2970"/>
<dbReference type="Pfam" id="PF04677">
    <property type="entry name" value="CwfJ_C_1"/>
    <property type="match status" value="1"/>
</dbReference>
<feature type="region of interest" description="Disordered" evidence="1">
    <location>
        <begin position="341"/>
        <end position="367"/>
    </location>
</feature>
<dbReference type="GO" id="GO:0000398">
    <property type="term" value="P:mRNA splicing, via spliceosome"/>
    <property type="evidence" value="ECO:0007669"/>
    <property type="project" value="TreeGrafter"/>
</dbReference>
<proteinExistence type="predicted"/>
<dbReference type="OrthoDB" id="444325at2759"/>
<gene>
    <name evidence="4" type="ORF">MSYG_2970</name>
</gene>
<feature type="domain" description="Cwf19-like protein C-terminal" evidence="2">
    <location>
        <begin position="533"/>
        <end position="598"/>
    </location>
</feature>